<keyword evidence="6" id="KW-0479">Metal-binding</keyword>
<gene>
    <name evidence="6" type="primary">acsA</name>
    <name evidence="10" type="ORF">MCEL_36820</name>
</gene>
<evidence type="ECO:0000256" key="5">
    <source>
        <dbReference type="ARBA" id="ARBA00022990"/>
    </source>
</evidence>
<dbReference type="NCBIfam" id="NF001208">
    <property type="entry name" value="PRK00174.1"/>
    <property type="match status" value="1"/>
</dbReference>
<dbReference type="Gene3D" id="3.40.50.12780">
    <property type="entry name" value="N-terminal domain of ligase-like"/>
    <property type="match status" value="1"/>
</dbReference>
<dbReference type="Proteomes" id="UP000466431">
    <property type="component" value="Chromosome"/>
</dbReference>
<keyword evidence="6" id="KW-0460">Magnesium</keyword>
<comment type="caution">
    <text evidence="6">Lacks conserved residue(s) required for the propagation of feature annotation.</text>
</comment>
<comment type="similarity">
    <text evidence="1 6">Belongs to the ATP-dependent AMP-binding enzyme family.</text>
</comment>
<sequence>MPMCAADPVTTLTDMTDTTAQHAHGPSVYPPPPEFAEQANATEEMYRQAEKDRLAFWAEQANRLTWETPFTEVLDWSDAPVAKWFVGGKLNVAYNCVDRHVEAGNGDRVAIRWEGEPGDSLEITYSELLAAVSKAANALTDLGLVAGDRAAIYMPMVPEAIVAMLACARLGVLHSVVFAGFSASALKARIEDAAAKLVITTDGQYRRGQAVPLKDSADEACEGQKSVEHVLVVRRTGIDIPWTDGRDLWWHEIVDKASAEHTPEAFDSEHPLFLLYTSGTTGKPKGIVHTSGGFLTQASYTHYNVFDIKPETDVYWCTADIGWVTGHTYIVYGPLSNGCTQVVYEGTPNSPNEHRHFEIIEKYGVTIYYTAPTLIRMFMKWGREIPDAHDLSSLRLLGSVGEPINPEAWRWYRDTFGGNKTPVVDTWWQTETGAIMISPLPGVTAAKPGSAMQPLPGISAMIVDEEGNELVPGADEAEHVTGYLVLDQPWPAMLRGIWGDPERYKETYWSRYAEKGWYFAGDGARVDSDGSIWLLGRIDDVMNVSGHRISTTEVESALVGHSGVAEAAVVGASDETTGQGICAFVILESHAQHRDDDEMTAELREQVAKEIGKIARPREIHVVPELPKTRSGKIMRRLLRDVAEGRELGDTSTLVDPSVFEAIRASK</sequence>
<feature type="binding site" evidence="6">
    <location>
        <position position="559"/>
    </location>
    <ligand>
        <name>Mg(2+)</name>
        <dbReference type="ChEBI" id="CHEBI:18420"/>
    </ligand>
</feature>
<dbReference type="KEGG" id="mcee:MCEL_36820"/>
<dbReference type="FunFam" id="3.40.50.12780:FF:000001">
    <property type="entry name" value="Acetyl-coenzyme A synthetase"/>
    <property type="match status" value="1"/>
</dbReference>
<feature type="binding site" evidence="6">
    <location>
        <position position="564"/>
    </location>
    <ligand>
        <name>Mg(2+)</name>
        <dbReference type="ChEBI" id="CHEBI:18420"/>
    </ligand>
</feature>
<feature type="domain" description="Acetyl-coenzyme A synthetase N-terminal" evidence="9">
    <location>
        <begin position="43"/>
        <end position="96"/>
    </location>
</feature>
<dbReference type="PANTHER" id="PTHR24095:SF14">
    <property type="entry name" value="ACETYL-COENZYME A SYNTHETASE 1"/>
    <property type="match status" value="1"/>
</dbReference>
<dbReference type="SUPFAM" id="SSF56801">
    <property type="entry name" value="Acetyl-CoA synthetase-like"/>
    <property type="match status" value="1"/>
</dbReference>
<dbReference type="CDD" id="cd05966">
    <property type="entry name" value="ACS"/>
    <property type="match status" value="1"/>
</dbReference>
<dbReference type="PANTHER" id="PTHR24095">
    <property type="entry name" value="ACETYL-COENZYME A SYNTHETASE"/>
    <property type="match status" value="1"/>
</dbReference>
<dbReference type="EC" id="6.2.1.1" evidence="6"/>
<evidence type="ECO:0000259" key="8">
    <source>
        <dbReference type="Pfam" id="PF13193"/>
    </source>
</evidence>
<dbReference type="GO" id="GO:0046872">
    <property type="term" value="F:metal ion binding"/>
    <property type="evidence" value="ECO:0007669"/>
    <property type="project" value="UniProtKB-KW"/>
</dbReference>
<feature type="binding site" evidence="6">
    <location>
        <position position="325"/>
    </location>
    <ligand>
        <name>CoA</name>
        <dbReference type="ChEBI" id="CHEBI:57287"/>
    </ligand>
</feature>
<dbReference type="GO" id="GO:0019427">
    <property type="term" value="P:acetyl-CoA biosynthetic process from acetate"/>
    <property type="evidence" value="ECO:0007669"/>
    <property type="project" value="UniProtKB-UniRule"/>
</dbReference>
<feature type="domain" description="AMP-dependent synthetase/ligase" evidence="7">
    <location>
        <begin position="103"/>
        <end position="498"/>
    </location>
</feature>
<dbReference type="NCBIfam" id="TIGR02188">
    <property type="entry name" value="Ac_CoA_lig_AcsA"/>
    <property type="match status" value="1"/>
</dbReference>
<dbReference type="Pfam" id="PF16177">
    <property type="entry name" value="ACAS_N"/>
    <property type="match status" value="1"/>
</dbReference>
<comment type="PTM">
    <text evidence="6">Acetylated. Deacetylation by the SIR2-homolog deacetylase activates the enzyme.</text>
</comment>
<dbReference type="Pfam" id="PF00501">
    <property type="entry name" value="AMP-binding"/>
    <property type="match status" value="1"/>
</dbReference>
<name>A0A7I7RLH0_MYCCF</name>
<feature type="binding site" evidence="6">
    <location>
        <begin position="206"/>
        <end position="209"/>
    </location>
    <ligand>
        <name>CoA</name>
        <dbReference type="ChEBI" id="CHEBI:57287"/>
    </ligand>
</feature>
<keyword evidence="3 6" id="KW-0547">Nucleotide-binding</keyword>
<dbReference type="InterPro" id="IPR045851">
    <property type="entry name" value="AMP-bd_C_sf"/>
</dbReference>
<organism evidence="10 11">
    <name type="scientific">Mycolicibacterium celeriflavum</name>
    <name type="common">Mycobacterium celeriflavum</name>
    <dbReference type="NCBI Taxonomy" id="1249101"/>
    <lineage>
        <taxon>Bacteria</taxon>
        <taxon>Bacillati</taxon>
        <taxon>Actinomycetota</taxon>
        <taxon>Actinomycetes</taxon>
        <taxon>Mycobacteriales</taxon>
        <taxon>Mycobacteriaceae</taxon>
        <taxon>Mycolicibacterium</taxon>
    </lineage>
</organism>
<dbReference type="GO" id="GO:0003987">
    <property type="term" value="F:acetate-CoA ligase activity"/>
    <property type="evidence" value="ECO:0007669"/>
    <property type="project" value="UniProtKB-UniRule"/>
</dbReference>
<dbReference type="GO" id="GO:0005829">
    <property type="term" value="C:cytosol"/>
    <property type="evidence" value="ECO:0007669"/>
    <property type="project" value="TreeGrafter"/>
</dbReference>
<dbReference type="HAMAP" id="MF_01123">
    <property type="entry name" value="Ac_CoA_synth"/>
    <property type="match status" value="1"/>
</dbReference>
<feature type="domain" description="AMP-binding enzyme C-terminal" evidence="8">
    <location>
        <begin position="553"/>
        <end position="633"/>
    </location>
</feature>
<dbReference type="EMBL" id="AP022591">
    <property type="protein sequence ID" value="BBY45387.1"/>
    <property type="molecule type" value="Genomic_DNA"/>
</dbReference>
<comment type="catalytic activity">
    <reaction evidence="6">
        <text>acetate + ATP + CoA = acetyl-CoA + AMP + diphosphate</text>
        <dbReference type="Rhea" id="RHEA:23176"/>
        <dbReference type="ChEBI" id="CHEBI:30089"/>
        <dbReference type="ChEBI" id="CHEBI:30616"/>
        <dbReference type="ChEBI" id="CHEBI:33019"/>
        <dbReference type="ChEBI" id="CHEBI:57287"/>
        <dbReference type="ChEBI" id="CHEBI:57288"/>
        <dbReference type="ChEBI" id="CHEBI:456215"/>
        <dbReference type="EC" id="6.2.1.1"/>
    </reaction>
</comment>
<dbReference type="PROSITE" id="PS00455">
    <property type="entry name" value="AMP_BINDING"/>
    <property type="match status" value="1"/>
</dbReference>
<dbReference type="InterPro" id="IPR042099">
    <property type="entry name" value="ANL_N_sf"/>
</dbReference>
<evidence type="ECO:0000259" key="7">
    <source>
        <dbReference type="Pfam" id="PF00501"/>
    </source>
</evidence>
<feature type="binding site" evidence="6">
    <location>
        <position position="561"/>
    </location>
    <ligand>
        <name>Mg(2+)</name>
        <dbReference type="ChEBI" id="CHEBI:18420"/>
    </ligand>
</feature>
<keyword evidence="5 6" id="KW-0007">Acetylation</keyword>
<evidence type="ECO:0000313" key="10">
    <source>
        <dbReference type="EMBL" id="BBY45387.1"/>
    </source>
</evidence>
<feature type="binding site" evidence="6">
    <location>
        <begin position="425"/>
        <end position="430"/>
    </location>
    <ligand>
        <name>ATP</name>
        <dbReference type="ChEBI" id="CHEBI:30616"/>
    </ligand>
</feature>
<feature type="binding site" evidence="6">
    <location>
        <position position="545"/>
    </location>
    <ligand>
        <name>CoA</name>
        <dbReference type="ChEBI" id="CHEBI:57287"/>
    </ligand>
</feature>
<protein>
    <recommendedName>
        <fullName evidence="6">Acetyl-coenzyme A synthetase</fullName>
        <shortName evidence="6">AcCoA synthetase</shortName>
        <shortName evidence="6">Acs</shortName>
        <ecNumber evidence="6">6.2.1.1</ecNumber>
    </recommendedName>
    <alternativeName>
        <fullName evidence="6">Acetate--CoA ligase</fullName>
    </alternativeName>
    <alternativeName>
        <fullName evidence="6">Acyl-activating enzyme</fullName>
    </alternativeName>
</protein>
<proteinExistence type="inferred from homology"/>
<evidence type="ECO:0000256" key="1">
    <source>
        <dbReference type="ARBA" id="ARBA00006432"/>
    </source>
</evidence>
<evidence type="ECO:0000256" key="2">
    <source>
        <dbReference type="ARBA" id="ARBA00022598"/>
    </source>
</evidence>
<dbReference type="InterPro" id="IPR025110">
    <property type="entry name" value="AMP-bd_C"/>
</dbReference>
<reference evidence="10 11" key="1">
    <citation type="journal article" date="2019" name="Emerg. Microbes Infect.">
        <title>Comprehensive subspecies identification of 175 nontuberculous mycobacteria species based on 7547 genomic profiles.</title>
        <authorList>
            <person name="Matsumoto Y."/>
            <person name="Kinjo T."/>
            <person name="Motooka D."/>
            <person name="Nabeya D."/>
            <person name="Jung N."/>
            <person name="Uechi K."/>
            <person name="Horii T."/>
            <person name="Iida T."/>
            <person name="Fujita J."/>
            <person name="Nakamura S."/>
        </authorList>
    </citation>
    <scope>NUCLEOTIDE SEQUENCE [LARGE SCALE GENOMIC DNA]</scope>
    <source>
        <strain evidence="10 11">JCM 18439</strain>
    </source>
</reference>
<keyword evidence="2 6" id="KW-0436">Ligase</keyword>
<keyword evidence="11" id="KW-1185">Reference proteome</keyword>
<feature type="binding site" evidence="6">
    <location>
        <position position="522"/>
    </location>
    <ligand>
        <name>ATP</name>
        <dbReference type="ChEBI" id="CHEBI:30616"/>
    </ligand>
</feature>
<dbReference type="Pfam" id="PF13193">
    <property type="entry name" value="AMP-binding_C"/>
    <property type="match status" value="1"/>
</dbReference>
<accession>A0A7I7RLH0</accession>
<evidence type="ECO:0000256" key="4">
    <source>
        <dbReference type="ARBA" id="ARBA00022840"/>
    </source>
</evidence>
<dbReference type="InterPro" id="IPR020845">
    <property type="entry name" value="AMP-binding_CS"/>
</dbReference>
<feature type="binding site" evidence="6">
    <location>
        <position position="537"/>
    </location>
    <ligand>
        <name>ATP</name>
        <dbReference type="ChEBI" id="CHEBI:30616"/>
    </ligand>
</feature>
<feature type="modified residue" description="N6-acetyllysine" evidence="6">
    <location>
        <position position="633"/>
    </location>
</feature>
<dbReference type="Gene3D" id="3.30.300.30">
    <property type="match status" value="1"/>
</dbReference>
<evidence type="ECO:0000256" key="6">
    <source>
        <dbReference type="HAMAP-Rule" id="MF_01123"/>
    </source>
</evidence>
<dbReference type="InterPro" id="IPR000873">
    <property type="entry name" value="AMP-dep_synth/lig_dom"/>
</dbReference>
<dbReference type="GO" id="GO:0005524">
    <property type="term" value="F:ATP binding"/>
    <property type="evidence" value="ECO:0007669"/>
    <property type="project" value="UniProtKB-KW"/>
</dbReference>
<feature type="binding site" evidence="6">
    <location>
        <position position="548"/>
    </location>
    <ligand>
        <name>ATP</name>
        <dbReference type="ChEBI" id="CHEBI:30616"/>
    </ligand>
</feature>
<feature type="binding site" evidence="6">
    <location>
        <position position="349"/>
    </location>
    <ligand>
        <name>CoA</name>
        <dbReference type="ChEBI" id="CHEBI:57287"/>
    </ligand>
</feature>
<evidence type="ECO:0000256" key="3">
    <source>
        <dbReference type="ARBA" id="ARBA00022741"/>
    </source>
</evidence>
<dbReference type="InterPro" id="IPR011904">
    <property type="entry name" value="Ac_CoA_lig"/>
</dbReference>
<comment type="cofactor">
    <cofactor evidence="6">
        <name>Mg(2+)</name>
        <dbReference type="ChEBI" id="CHEBI:18420"/>
    </cofactor>
</comment>
<feature type="binding site" evidence="6">
    <location>
        <begin position="401"/>
        <end position="403"/>
    </location>
    <ligand>
        <name>ATP</name>
        <dbReference type="ChEBI" id="CHEBI:30616"/>
    </ligand>
</feature>
<dbReference type="InterPro" id="IPR032387">
    <property type="entry name" value="ACAS_N"/>
</dbReference>
<keyword evidence="4 6" id="KW-0067">ATP-binding</keyword>
<evidence type="ECO:0000259" key="9">
    <source>
        <dbReference type="Pfam" id="PF16177"/>
    </source>
</evidence>
<dbReference type="GO" id="GO:0016208">
    <property type="term" value="F:AMP binding"/>
    <property type="evidence" value="ECO:0007669"/>
    <property type="project" value="InterPro"/>
</dbReference>
<dbReference type="AlphaFoldDB" id="A0A7I7RLH0"/>
<evidence type="ECO:0000313" key="11">
    <source>
        <dbReference type="Proteomes" id="UP000466431"/>
    </source>
</evidence>
<comment type="function">
    <text evidence="6">Catalyzes the conversion of acetate into acetyl-CoA (AcCoA), an essential intermediate at the junction of anabolic and catabolic pathways. AcsA undergoes a two-step reaction. In the first half reaction, AcsA combines acetate with ATP to form acetyl-adenylate (AcAMP) intermediate. In the second half reaction, it can then transfer the acetyl group from AcAMP to the sulfhydryl group of CoA, forming the product AcCoA.</text>
</comment>